<dbReference type="InterPro" id="IPR029069">
    <property type="entry name" value="HotDog_dom_sf"/>
</dbReference>
<evidence type="ECO:0000313" key="4">
    <source>
        <dbReference type="Proteomes" id="UP000596074"/>
    </source>
</evidence>
<accession>A0A9E8FT78</accession>
<dbReference type="EMBL" id="CP046056">
    <property type="protein sequence ID" value="QQD24757.1"/>
    <property type="molecule type" value="Genomic_DNA"/>
</dbReference>
<dbReference type="GO" id="GO:0047617">
    <property type="term" value="F:fatty acyl-CoA hydrolase activity"/>
    <property type="evidence" value="ECO:0007669"/>
    <property type="project" value="TreeGrafter"/>
</dbReference>
<dbReference type="KEGG" id="vcw:GJQ55_09910"/>
<dbReference type="InterPro" id="IPR050563">
    <property type="entry name" value="4-hydroxybenzoyl-CoA_TE"/>
</dbReference>
<keyword evidence="4" id="KW-1185">Reference proteome</keyword>
<evidence type="ECO:0000256" key="1">
    <source>
        <dbReference type="ARBA" id="ARBA00005953"/>
    </source>
</evidence>
<keyword evidence="2" id="KW-0378">Hydrolase</keyword>
<reference evidence="3 4" key="1">
    <citation type="submission" date="2019-11" db="EMBL/GenBank/DDBJ databases">
        <title>Venatorbacter sp. nov. a predator of Campylobacter and other Gram-negative bacteria.</title>
        <authorList>
            <person name="Saeedi A."/>
            <person name="Cummings N.J."/>
            <person name="Connerton I.F."/>
            <person name="Connerton P.L."/>
        </authorList>
    </citation>
    <scope>NUCLEOTIDE SEQUENCE [LARGE SCALE GENOMIC DNA]</scope>
    <source>
        <strain evidence="3">XL5</strain>
    </source>
</reference>
<dbReference type="RefSeq" id="WP_228344817.1">
    <property type="nucleotide sequence ID" value="NZ_CP045550.1"/>
</dbReference>
<dbReference type="Proteomes" id="UP000596074">
    <property type="component" value="Chromosome"/>
</dbReference>
<dbReference type="AlphaFoldDB" id="A0A9E8FT78"/>
<dbReference type="SUPFAM" id="SSF54637">
    <property type="entry name" value="Thioesterase/thiol ester dehydrase-isomerase"/>
    <property type="match status" value="1"/>
</dbReference>
<name>A0A9E8FT78_9GAMM</name>
<organism evidence="3 4">
    <name type="scientific">Venatoribacter cucullus</name>
    <dbReference type="NCBI Taxonomy" id="2661630"/>
    <lineage>
        <taxon>Bacteria</taxon>
        <taxon>Pseudomonadati</taxon>
        <taxon>Pseudomonadota</taxon>
        <taxon>Gammaproteobacteria</taxon>
        <taxon>Oceanospirillales</taxon>
        <taxon>Oceanospirillaceae</taxon>
        <taxon>Venatoribacter</taxon>
    </lineage>
</organism>
<protein>
    <submittedName>
        <fullName evidence="3">Acyl-CoA thioesterase</fullName>
    </submittedName>
</protein>
<evidence type="ECO:0000313" key="3">
    <source>
        <dbReference type="EMBL" id="QQD24757.1"/>
    </source>
</evidence>
<dbReference type="Gene3D" id="3.10.129.10">
    <property type="entry name" value="Hotdog Thioesterase"/>
    <property type="match status" value="1"/>
</dbReference>
<dbReference type="Pfam" id="PF13279">
    <property type="entry name" value="4HBT_2"/>
    <property type="match status" value="1"/>
</dbReference>
<sequence length="131" mass="15149">MWTLHLNPRFSDTDALGHINNASLPRWFEEAREPLFRLFSPDLDIQNWQLILARIEVDFIGELFYGREVEIRTVMSKIGNSSMTLHHEAWQDGKLAAKGTAVMVHFDLKAKQSKTIPEPIRQQLQQHLVTA</sequence>
<gene>
    <name evidence="3" type="ORF">GJQ55_09910</name>
</gene>
<dbReference type="CDD" id="cd00586">
    <property type="entry name" value="4HBT"/>
    <property type="match status" value="1"/>
</dbReference>
<comment type="similarity">
    <text evidence="1">Belongs to the 4-hydroxybenzoyl-CoA thioesterase family.</text>
</comment>
<evidence type="ECO:0000256" key="2">
    <source>
        <dbReference type="ARBA" id="ARBA00022801"/>
    </source>
</evidence>
<proteinExistence type="inferred from homology"/>
<dbReference type="PANTHER" id="PTHR31793">
    <property type="entry name" value="4-HYDROXYBENZOYL-COA THIOESTERASE FAMILY MEMBER"/>
    <property type="match status" value="1"/>
</dbReference>
<dbReference type="PANTHER" id="PTHR31793:SF27">
    <property type="entry name" value="NOVEL THIOESTERASE SUPERFAMILY DOMAIN AND SAPOSIN A-TYPE DOMAIN CONTAINING PROTEIN (0610012H03RIK)"/>
    <property type="match status" value="1"/>
</dbReference>